<dbReference type="OrthoDB" id="4951845at2759"/>
<dbReference type="PRINTS" id="PR01625">
    <property type="entry name" value="GSTRNSFRASEO"/>
</dbReference>
<dbReference type="Pfam" id="PF13410">
    <property type="entry name" value="GST_C_2"/>
    <property type="match status" value="1"/>
</dbReference>
<protein>
    <submittedName>
        <fullName evidence="4">Glutathione transferase omega-1</fullName>
    </submittedName>
</protein>
<dbReference type="InterPro" id="IPR010987">
    <property type="entry name" value="Glutathione-S-Trfase_C-like"/>
</dbReference>
<dbReference type="PANTHER" id="PTHR43968:SF13">
    <property type="entry name" value="GLUTATHIONE TRANSFERASE OMEGA-1"/>
    <property type="match status" value="1"/>
</dbReference>
<dbReference type="InterPro" id="IPR005442">
    <property type="entry name" value="GST_omega"/>
</dbReference>
<evidence type="ECO:0000259" key="2">
    <source>
        <dbReference type="PROSITE" id="PS50404"/>
    </source>
</evidence>
<dbReference type="GO" id="GO:0004364">
    <property type="term" value="F:glutathione transferase activity"/>
    <property type="evidence" value="ECO:0007669"/>
    <property type="project" value="InterPro"/>
</dbReference>
<feature type="domain" description="GST C-terminal" evidence="3">
    <location>
        <begin position="114"/>
        <end position="246"/>
    </location>
</feature>
<dbReference type="Pfam" id="PF13409">
    <property type="entry name" value="GST_N_2"/>
    <property type="match status" value="1"/>
</dbReference>
<dbReference type="PROSITE" id="PS50405">
    <property type="entry name" value="GST_CTER"/>
    <property type="match status" value="1"/>
</dbReference>
<accession>A0A6A6VQI4</accession>
<dbReference type="PROSITE" id="PS50404">
    <property type="entry name" value="GST_NTER"/>
    <property type="match status" value="1"/>
</dbReference>
<dbReference type="InterPro" id="IPR040079">
    <property type="entry name" value="Glutathione_S-Trfase"/>
</dbReference>
<dbReference type="PANTHER" id="PTHR43968">
    <property type="match status" value="1"/>
</dbReference>
<proteinExistence type="predicted"/>
<dbReference type="InterPro" id="IPR036249">
    <property type="entry name" value="Thioredoxin-like_sf"/>
</dbReference>
<reference evidence="4" key="1">
    <citation type="journal article" date="2020" name="Stud. Mycol.">
        <title>101 Dothideomycetes genomes: a test case for predicting lifestyles and emergence of pathogens.</title>
        <authorList>
            <person name="Haridas S."/>
            <person name="Albert R."/>
            <person name="Binder M."/>
            <person name="Bloem J."/>
            <person name="Labutti K."/>
            <person name="Salamov A."/>
            <person name="Andreopoulos B."/>
            <person name="Baker S."/>
            <person name="Barry K."/>
            <person name="Bills G."/>
            <person name="Bluhm B."/>
            <person name="Cannon C."/>
            <person name="Castanera R."/>
            <person name="Culley D."/>
            <person name="Daum C."/>
            <person name="Ezra D."/>
            <person name="Gonzalez J."/>
            <person name="Henrissat B."/>
            <person name="Kuo A."/>
            <person name="Liang C."/>
            <person name="Lipzen A."/>
            <person name="Lutzoni F."/>
            <person name="Magnuson J."/>
            <person name="Mondo S."/>
            <person name="Nolan M."/>
            <person name="Ohm R."/>
            <person name="Pangilinan J."/>
            <person name="Park H.-J."/>
            <person name="Ramirez L."/>
            <person name="Alfaro M."/>
            <person name="Sun H."/>
            <person name="Tritt A."/>
            <person name="Yoshinaga Y."/>
            <person name="Zwiers L.-H."/>
            <person name="Turgeon B."/>
            <person name="Goodwin S."/>
            <person name="Spatafora J."/>
            <person name="Crous P."/>
            <person name="Grigoriev I."/>
        </authorList>
    </citation>
    <scope>NUCLEOTIDE SEQUENCE</scope>
    <source>
        <strain evidence="4">CBS 119925</strain>
    </source>
</reference>
<dbReference type="Gene3D" id="3.40.30.10">
    <property type="entry name" value="Glutaredoxin"/>
    <property type="match status" value="1"/>
</dbReference>
<organism evidence="4 5">
    <name type="scientific">Sporormia fimetaria CBS 119925</name>
    <dbReference type="NCBI Taxonomy" id="1340428"/>
    <lineage>
        <taxon>Eukaryota</taxon>
        <taxon>Fungi</taxon>
        <taxon>Dikarya</taxon>
        <taxon>Ascomycota</taxon>
        <taxon>Pezizomycotina</taxon>
        <taxon>Dothideomycetes</taxon>
        <taxon>Pleosporomycetidae</taxon>
        <taxon>Pleosporales</taxon>
        <taxon>Sporormiaceae</taxon>
        <taxon>Sporormia</taxon>
    </lineage>
</organism>
<dbReference type="Proteomes" id="UP000799440">
    <property type="component" value="Unassembled WGS sequence"/>
</dbReference>
<dbReference type="SUPFAM" id="SSF47616">
    <property type="entry name" value="GST C-terminal domain-like"/>
    <property type="match status" value="1"/>
</dbReference>
<evidence type="ECO:0000313" key="4">
    <source>
        <dbReference type="EMBL" id="KAF2751850.1"/>
    </source>
</evidence>
<evidence type="ECO:0000313" key="5">
    <source>
        <dbReference type="Proteomes" id="UP000799440"/>
    </source>
</evidence>
<keyword evidence="1" id="KW-0560">Oxidoreductase</keyword>
<feature type="domain" description="GST N-terminal" evidence="2">
    <location>
        <begin position="29"/>
        <end position="107"/>
    </location>
</feature>
<keyword evidence="5" id="KW-1185">Reference proteome</keyword>
<evidence type="ECO:0000256" key="1">
    <source>
        <dbReference type="ARBA" id="ARBA00023002"/>
    </source>
</evidence>
<dbReference type="InterPro" id="IPR036282">
    <property type="entry name" value="Glutathione-S-Trfase_C_sf"/>
</dbReference>
<dbReference type="Gene3D" id="1.20.1050.10">
    <property type="match status" value="1"/>
</dbReference>
<dbReference type="InterPro" id="IPR004045">
    <property type="entry name" value="Glutathione_S-Trfase_N"/>
</dbReference>
<dbReference type="SFLD" id="SFLDS00019">
    <property type="entry name" value="Glutathione_Transferase_(cytos"/>
    <property type="match status" value="1"/>
</dbReference>
<gene>
    <name evidence="4" type="ORF">M011DRAFT_463344</name>
</gene>
<dbReference type="SFLD" id="SFLDG00358">
    <property type="entry name" value="Main_(cytGST)"/>
    <property type="match status" value="1"/>
</dbReference>
<dbReference type="EMBL" id="MU006561">
    <property type="protein sequence ID" value="KAF2751850.1"/>
    <property type="molecule type" value="Genomic_DNA"/>
</dbReference>
<keyword evidence="4" id="KW-0808">Transferase</keyword>
<dbReference type="InterPro" id="IPR050983">
    <property type="entry name" value="GST_Omega/HSP26"/>
</dbReference>
<dbReference type="GO" id="GO:0005737">
    <property type="term" value="C:cytoplasm"/>
    <property type="evidence" value="ECO:0007669"/>
    <property type="project" value="InterPro"/>
</dbReference>
<evidence type="ECO:0000259" key="3">
    <source>
        <dbReference type="PROSITE" id="PS50405"/>
    </source>
</evidence>
<name>A0A6A6VQI4_9PLEO</name>
<sequence length="270" mass="31376">MGSDHPDADNHPTATGPAGITVKAHSAPCALKLYGSWFCPFVQRLWIALEEKHIQYQYIEVNPYEKPKQLLDLNPRGLVPTLQWHDKPLYESSVLIEFIEDAFPDHSPKLMPEDPYERWQARLWTHFMGVKFIPGFHQFLQCTDEKEMDGKREQFLGYIKEFVKAMDGEGPYFAGKDFGAVDVMFVPWAVRFWVFDHFKGGLGIPEKGKGGEDEQVWERYRKWYEAVSKRKSVLETTSEREYYLPLYQRYAEDRAQSELAKATRKGTGVP</sequence>
<dbReference type="CDD" id="cd00570">
    <property type="entry name" value="GST_N_family"/>
    <property type="match status" value="1"/>
</dbReference>
<dbReference type="AlphaFoldDB" id="A0A6A6VQI4"/>
<dbReference type="GO" id="GO:0045174">
    <property type="term" value="F:glutathione dehydrogenase (ascorbate) activity"/>
    <property type="evidence" value="ECO:0007669"/>
    <property type="project" value="UniProtKB-ARBA"/>
</dbReference>
<dbReference type="SUPFAM" id="SSF52833">
    <property type="entry name" value="Thioredoxin-like"/>
    <property type="match status" value="1"/>
</dbReference>